<accession>A0A4S5EUP5</accession>
<evidence type="ECO:0000256" key="3">
    <source>
        <dbReference type="ARBA" id="ARBA00022692"/>
    </source>
</evidence>
<dbReference type="GO" id="GO:0005886">
    <property type="term" value="C:plasma membrane"/>
    <property type="evidence" value="ECO:0007669"/>
    <property type="project" value="UniProtKB-SubCell"/>
</dbReference>
<dbReference type="OrthoDB" id="3218451at2"/>
<dbReference type="Pfam" id="PF01943">
    <property type="entry name" value="Polysacc_synt"/>
    <property type="match status" value="1"/>
</dbReference>
<evidence type="ECO:0000313" key="7">
    <source>
        <dbReference type="EMBL" id="THJ76224.1"/>
    </source>
</evidence>
<protein>
    <submittedName>
        <fullName evidence="7">Polysaccharide biosynthesis protein</fullName>
    </submittedName>
</protein>
<organism evidence="7 8">
    <name type="scientific">Candidatus Frankia alpina</name>
    <dbReference type="NCBI Taxonomy" id="2699483"/>
    <lineage>
        <taxon>Bacteria</taxon>
        <taxon>Bacillati</taxon>
        <taxon>Actinomycetota</taxon>
        <taxon>Actinomycetes</taxon>
        <taxon>Frankiales</taxon>
        <taxon>Frankiaceae</taxon>
        <taxon>Frankia</taxon>
    </lineage>
</organism>
<feature type="transmembrane region" description="Helical" evidence="6">
    <location>
        <begin position="402"/>
        <end position="425"/>
    </location>
</feature>
<feature type="transmembrane region" description="Helical" evidence="6">
    <location>
        <begin position="377"/>
        <end position="396"/>
    </location>
</feature>
<dbReference type="EMBL" id="SSXH01000008">
    <property type="protein sequence ID" value="THJ76224.1"/>
    <property type="molecule type" value="Genomic_DNA"/>
</dbReference>
<reference evidence="7 8" key="1">
    <citation type="submission" date="2019-04" db="EMBL/GenBank/DDBJ databases">
        <title>Draft genome sequences for three unisolated Alnus-infective Frankia Sp+ strains, AgTrS, AiOr and AvVan, the first sequenced Frankia strains able to sporulate in-planta.</title>
        <authorList>
            <person name="Bethencourt L."/>
            <person name="Vautrin F."/>
            <person name="Taib N."/>
            <person name="Dubost A."/>
            <person name="Castro-Garcia L."/>
            <person name="Imbaud O."/>
            <person name="Abrouk D."/>
            <person name="Fournier P."/>
            <person name="Briolay J."/>
            <person name="Nguyen A."/>
            <person name="Normand P."/>
            <person name="Fernandez M.P."/>
            <person name="Brochier-Armanet C."/>
            <person name="Herrera-Belaroussi A."/>
        </authorList>
    </citation>
    <scope>NUCLEOTIDE SEQUENCE [LARGE SCALE GENOMIC DNA]</scope>
    <source>
        <strain evidence="7 8">AvVan</strain>
    </source>
</reference>
<dbReference type="PANTHER" id="PTHR30250">
    <property type="entry name" value="PST FAMILY PREDICTED COLANIC ACID TRANSPORTER"/>
    <property type="match status" value="1"/>
</dbReference>
<evidence type="ECO:0000313" key="8">
    <source>
        <dbReference type="Proteomes" id="UP000305282"/>
    </source>
</evidence>
<evidence type="ECO:0000256" key="2">
    <source>
        <dbReference type="ARBA" id="ARBA00022475"/>
    </source>
</evidence>
<evidence type="ECO:0000256" key="4">
    <source>
        <dbReference type="ARBA" id="ARBA00022989"/>
    </source>
</evidence>
<dbReference type="InterPro" id="IPR002797">
    <property type="entry name" value="Polysacc_synth"/>
</dbReference>
<sequence length="461" mass="47921">MRMGRHQSRPVERGYLATVWNTAAASISIAVLSAVGGLLVSRDLGPAGRGTYTVVTSYAMAAATIGDCGLTAAICYFVARHSTGAPDVVHTGRALLLVLGLVVGAAGFVAAPLVFPHDHAAATAFRAAFVAQPIFYVSAAWIFALQATRLPAWNLVRAVQPLTQTATIVLLVLVSGLTVTNAVACFLGSTVVQAMLAAWFWRRESRSRGRIRRKTAADLFRYAGPVFLSSVPFQLSSHLDMLLLALLVAPEKVGLYAVAVSMSGLSRPICAAFGNVAMPRLARISSAETDHGAAGIHAANSSSTRRVALLAVGFSLAAGVLVVGLMCLAAPLLVPAVLGAGYAPSVHLLWLLAPGAALLGCNWAMDDVLRGLNLSMTVARCEGAGAVATLIGLAVLAPTVGIAGAAIASSIAYLVAFVLLVQAVLRVVGVPMRMVPHHARGLLLPWAARARIALLPNVERR</sequence>
<keyword evidence="4 6" id="KW-1133">Transmembrane helix</keyword>
<dbReference type="InterPro" id="IPR050833">
    <property type="entry name" value="Poly_Biosynth_Transport"/>
</dbReference>
<name>A0A4S5EUP5_9ACTN</name>
<comment type="caution">
    <text evidence="7">The sequence shown here is derived from an EMBL/GenBank/DDBJ whole genome shotgun (WGS) entry which is preliminary data.</text>
</comment>
<gene>
    <name evidence="7" type="ORF">E7Y31_00870</name>
</gene>
<feature type="transmembrane region" description="Helical" evidence="6">
    <location>
        <begin position="127"/>
        <end position="148"/>
    </location>
</feature>
<keyword evidence="2" id="KW-1003">Cell membrane</keyword>
<evidence type="ECO:0000256" key="5">
    <source>
        <dbReference type="ARBA" id="ARBA00023136"/>
    </source>
</evidence>
<feature type="transmembrane region" description="Helical" evidence="6">
    <location>
        <begin position="20"/>
        <end position="40"/>
    </location>
</feature>
<dbReference type="PANTHER" id="PTHR30250:SF26">
    <property type="entry name" value="PSMA PROTEIN"/>
    <property type="match status" value="1"/>
</dbReference>
<keyword evidence="3 6" id="KW-0812">Transmembrane</keyword>
<evidence type="ECO:0000256" key="6">
    <source>
        <dbReference type="SAM" id="Phobius"/>
    </source>
</evidence>
<evidence type="ECO:0000256" key="1">
    <source>
        <dbReference type="ARBA" id="ARBA00004651"/>
    </source>
</evidence>
<dbReference type="Proteomes" id="UP000305282">
    <property type="component" value="Unassembled WGS sequence"/>
</dbReference>
<proteinExistence type="predicted"/>
<feature type="transmembrane region" description="Helical" evidence="6">
    <location>
        <begin position="168"/>
        <end position="201"/>
    </location>
</feature>
<feature type="transmembrane region" description="Helical" evidence="6">
    <location>
        <begin position="94"/>
        <end position="115"/>
    </location>
</feature>
<comment type="subcellular location">
    <subcellularLocation>
        <location evidence="1">Cell membrane</location>
        <topology evidence="1">Multi-pass membrane protein</topology>
    </subcellularLocation>
</comment>
<dbReference type="AlphaFoldDB" id="A0A4S5EUP5"/>
<feature type="transmembrane region" description="Helical" evidence="6">
    <location>
        <begin position="346"/>
        <end position="365"/>
    </location>
</feature>
<feature type="transmembrane region" description="Helical" evidence="6">
    <location>
        <begin position="52"/>
        <end position="79"/>
    </location>
</feature>
<keyword evidence="8" id="KW-1185">Reference proteome</keyword>
<keyword evidence="5 6" id="KW-0472">Membrane</keyword>
<feature type="transmembrane region" description="Helical" evidence="6">
    <location>
        <begin position="307"/>
        <end position="334"/>
    </location>
</feature>